<dbReference type="CDD" id="cd01146">
    <property type="entry name" value="FhuD"/>
    <property type="match status" value="1"/>
</dbReference>
<dbReference type="Proteomes" id="UP000323161">
    <property type="component" value="Unassembled WGS sequence"/>
</dbReference>
<name>A0A5B0VFL1_9GAMM</name>
<comment type="similarity">
    <text evidence="2">Belongs to the bacterial solute-binding protein 8 family.</text>
</comment>
<dbReference type="InterPro" id="IPR051313">
    <property type="entry name" value="Bact_iron-sidero_bind"/>
</dbReference>
<keyword evidence="4" id="KW-0408">Iron</keyword>
<dbReference type="RefSeq" id="WP_149600779.1">
    <property type="nucleotide sequence ID" value="NZ_VTUU01000006.1"/>
</dbReference>
<accession>A0A5B0VFL1</accession>
<keyword evidence="3" id="KW-0813">Transport</keyword>
<comment type="subcellular location">
    <subcellularLocation>
        <location evidence="1">Cell envelope</location>
    </subcellularLocation>
</comment>
<evidence type="ECO:0000256" key="3">
    <source>
        <dbReference type="ARBA" id="ARBA00022448"/>
    </source>
</evidence>
<dbReference type="GO" id="GO:0030288">
    <property type="term" value="C:outer membrane-bounded periplasmic space"/>
    <property type="evidence" value="ECO:0007669"/>
    <property type="project" value="TreeGrafter"/>
</dbReference>
<gene>
    <name evidence="7" type="ORF">FWJ25_13480</name>
</gene>
<keyword evidence="5" id="KW-0732">Signal</keyword>
<keyword evidence="4" id="KW-0406">Ion transport</keyword>
<keyword evidence="4" id="KW-0410">Iron transport</keyword>
<organism evidence="7 8">
    <name type="scientific">Marinobacter salinexigens</name>
    <dbReference type="NCBI Taxonomy" id="2919747"/>
    <lineage>
        <taxon>Bacteria</taxon>
        <taxon>Pseudomonadati</taxon>
        <taxon>Pseudomonadota</taxon>
        <taxon>Gammaproteobacteria</taxon>
        <taxon>Pseudomonadales</taxon>
        <taxon>Marinobacteraceae</taxon>
        <taxon>Marinobacter</taxon>
    </lineage>
</organism>
<keyword evidence="8" id="KW-1185">Reference proteome</keyword>
<evidence type="ECO:0000259" key="6">
    <source>
        <dbReference type="PROSITE" id="PS50983"/>
    </source>
</evidence>
<dbReference type="PROSITE" id="PS50983">
    <property type="entry name" value="FE_B12_PBP"/>
    <property type="match status" value="1"/>
</dbReference>
<comment type="caution">
    <text evidence="7">The sequence shown here is derived from an EMBL/GenBank/DDBJ whole genome shotgun (WGS) entry which is preliminary data.</text>
</comment>
<sequence length="293" mass="32928">MPAQANPDSYRVVHHAQGQTRIYGTPQRVVTLFQGANDTAIALGVTPVGVVDAWAQGANYDYLDNALAGVPHVGLETQPNLEAIALLQPDLIISSKRRHERIYKQLSSIAPTVSLSTVFDVHETLALMGQALNRETQAVELWNHWEERLETFREKATRKTGQPWPVSATILNFRADHTRLYLNESYAGAVLHSLGFSRPPALPEDQWVLKLTTRESIPIMDADIIFYFMKDSPAVMDNVRAWTGHPLWHRLDAVRNGQVYPVDRVDWSLAGGILSANRMLDQLFDHFAMDELP</sequence>
<dbReference type="InterPro" id="IPR002491">
    <property type="entry name" value="ABC_transptr_periplasmic_BD"/>
</dbReference>
<feature type="domain" description="Fe/B12 periplasmic-binding" evidence="6">
    <location>
        <begin position="28"/>
        <end position="291"/>
    </location>
</feature>
<evidence type="ECO:0000256" key="5">
    <source>
        <dbReference type="ARBA" id="ARBA00022729"/>
    </source>
</evidence>
<evidence type="ECO:0000313" key="7">
    <source>
        <dbReference type="EMBL" id="KAA1172819.1"/>
    </source>
</evidence>
<reference evidence="7 8" key="1">
    <citation type="submission" date="2019-08" db="EMBL/GenBank/DDBJ databases">
        <title>Marinobacter ZYF650 sp. nov., a marine bacterium isolated from seawater of the Mariana trench.</title>
        <authorList>
            <person name="Ahmad W."/>
        </authorList>
    </citation>
    <scope>NUCLEOTIDE SEQUENCE [LARGE SCALE GENOMIC DNA]</scope>
    <source>
        <strain evidence="7 8">ZYF650</strain>
    </source>
</reference>
<protein>
    <submittedName>
        <fullName evidence="7">Iron-siderophore ABC transporter substrate-binding protein</fullName>
    </submittedName>
</protein>
<evidence type="ECO:0000313" key="8">
    <source>
        <dbReference type="Proteomes" id="UP000323161"/>
    </source>
</evidence>
<dbReference type="EMBL" id="VTUU01000006">
    <property type="protein sequence ID" value="KAA1172819.1"/>
    <property type="molecule type" value="Genomic_DNA"/>
</dbReference>
<dbReference type="PANTHER" id="PTHR30532:SF21">
    <property type="entry name" value="SIDEROPHORE-BINDING LIPOPROTEIN YFIY-RELATED"/>
    <property type="match status" value="1"/>
</dbReference>
<dbReference type="SUPFAM" id="SSF53807">
    <property type="entry name" value="Helical backbone' metal receptor"/>
    <property type="match status" value="1"/>
</dbReference>
<evidence type="ECO:0000256" key="4">
    <source>
        <dbReference type="ARBA" id="ARBA00022496"/>
    </source>
</evidence>
<proteinExistence type="inferred from homology"/>
<dbReference type="GO" id="GO:1901678">
    <property type="term" value="P:iron coordination entity transport"/>
    <property type="evidence" value="ECO:0007669"/>
    <property type="project" value="UniProtKB-ARBA"/>
</dbReference>
<evidence type="ECO:0000256" key="2">
    <source>
        <dbReference type="ARBA" id="ARBA00008814"/>
    </source>
</evidence>
<dbReference type="Gene3D" id="3.40.50.1980">
    <property type="entry name" value="Nitrogenase molybdenum iron protein domain"/>
    <property type="match status" value="2"/>
</dbReference>
<dbReference type="AlphaFoldDB" id="A0A5B0VFL1"/>
<dbReference type="Pfam" id="PF01497">
    <property type="entry name" value="Peripla_BP_2"/>
    <property type="match status" value="1"/>
</dbReference>
<dbReference type="PANTHER" id="PTHR30532">
    <property type="entry name" value="IRON III DICITRATE-BINDING PERIPLASMIC PROTEIN"/>
    <property type="match status" value="1"/>
</dbReference>
<evidence type="ECO:0000256" key="1">
    <source>
        <dbReference type="ARBA" id="ARBA00004196"/>
    </source>
</evidence>